<gene>
    <name evidence="2" type="ORF">MNBD_NITROSPINAE02-981</name>
</gene>
<dbReference type="EMBL" id="UOGE01000054">
    <property type="protein sequence ID" value="VAX20353.1"/>
    <property type="molecule type" value="Genomic_DNA"/>
</dbReference>
<feature type="transmembrane region" description="Helical" evidence="1">
    <location>
        <begin position="207"/>
        <end position="226"/>
    </location>
</feature>
<protein>
    <submittedName>
        <fullName evidence="2">Uncharacterized protein</fullName>
    </submittedName>
</protein>
<keyword evidence="1" id="KW-0472">Membrane</keyword>
<keyword evidence="1" id="KW-0812">Transmembrane</keyword>
<feature type="transmembrane region" description="Helical" evidence="1">
    <location>
        <begin position="7"/>
        <end position="28"/>
    </location>
</feature>
<accession>A0A3B1C6T9</accession>
<dbReference type="AlphaFoldDB" id="A0A3B1C6T9"/>
<keyword evidence="1" id="KW-1133">Transmembrane helix</keyword>
<name>A0A3B1C6T9_9ZZZZ</name>
<evidence type="ECO:0000313" key="2">
    <source>
        <dbReference type="EMBL" id="VAX20353.1"/>
    </source>
</evidence>
<evidence type="ECO:0000256" key="1">
    <source>
        <dbReference type="SAM" id="Phobius"/>
    </source>
</evidence>
<proteinExistence type="predicted"/>
<reference evidence="2" key="1">
    <citation type="submission" date="2018-06" db="EMBL/GenBank/DDBJ databases">
        <authorList>
            <person name="Zhirakovskaya E."/>
        </authorList>
    </citation>
    <scope>NUCLEOTIDE SEQUENCE</scope>
</reference>
<organism evidence="2">
    <name type="scientific">hydrothermal vent metagenome</name>
    <dbReference type="NCBI Taxonomy" id="652676"/>
    <lineage>
        <taxon>unclassified sequences</taxon>
        <taxon>metagenomes</taxon>
        <taxon>ecological metagenomes</taxon>
    </lineage>
</organism>
<feature type="transmembrane region" description="Helical" evidence="1">
    <location>
        <begin position="165"/>
        <end position="187"/>
    </location>
</feature>
<feature type="transmembrane region" description="Helical" evidence="1">
    <location>
        <begin position="119"/>
        <end position="144"/>
    </location>
</feature>
<sequence length="270" mass="29807">MEILRKIFLSVISILIVAVAGLGIGSGADPEVFDSLSPIKSPGMATTSAVGALPGLLSVGAKWPEWATQRDKENLRRSVRAMNTGDSKKFVSTLMVLQGELEERNHEALELKRVMIGELAGVVLATTLIPLVFAIFFTFAILLFSAILSRTWINPIDWAERGGRLIFGVAGVWLFRLFLGIILLAIMTFAGLWMRPYQGLLFGYTELLAWLNLFLLAMWLMVIMGLGSQPRPEKKICPRCNGAGKIMVVRGRDGPVITKREEGQRKDFVS</sequence>